<sequence length="683" mass="76694">MVSALMYVFFTATKDTVYQHVINGIHQCVTIASQVSLFDTIDFIVGRLSHIVLLSIGSFPRRTFSTTVNYNEASIKVNDATVAIGRDFRAQLAVILLFWIFNKFASSMRYGMQDLFSVLSCLVQENVIEGDCLPTFPFTKTCYFPIPDTTSKKNKSGKESGILSTFSSFLAGYSSENEPTPTETEVEYSLCAADCLKSSKLRECLLNFPTHINNAAAEWLFNTFITITENSERVVPLFISNSLILIETDVDTLRYQFCDEVLISLPIEILTSICLQCPQDYQPYAVKLLMFISQEITRIPAATCHLFSCASALISFKCVSIAEGSMVCRIMDSMLAKLASTNLLAVKPIRHSLLQICENTTVLQKTESFTQLCIQLADQLGTSEEIVPLFEQVCITALPRELYEQFLSSITNSVRKMSKAITATILEHKRSNARNKTLDKEVIDQHAKSVSDLLQLFASTSTMLNTITKINEEDEAEAENLARWKILYKNLRRLCTSQGKTVRATSLTVLQQIIMKQLDAEHDVGVTLLLFDEILVPILQDMMKYSPPRHEGRMMGQAQALMFNILCKTLLIDMTLLSSDSNALPSLWVRVMELSCSLYQLNKSEPLTEVTESLKNVHLILTSAGYIKQSETGELQTTDTALKEQWNSTWKRLLTCFPELTEELKPAKTDIPDPEKTDPSNDS</sequence>
<dbReference type="Proteomes" id="UP000001744">
    <property type="component" value="Unassembled WGS sequence"/>
</dbReference>
<evidence type="ECO:0000313" key="5">
    <source>
        <dbReference type="Proteomes" id="UP000001744"/>
    </source>
</evidence>
<evidence type="ECO:0000259" key="2">
    <source>
        <dbReference type="Pfam" id="PF23325"/>
    </source>
</evidence>
<dbReference type="STRING" id="402676.B6JWT3"/>
<dbReference type="InterPro" id="IPR056604">
    <property type="entry name" value="GBF1-like_TPR"/>
</dbReference>
<feature type="domain" description="GBF1-like tetratricopeptide repeats" evidence="2">
    <location>
        <begin position="482"/>
        <end position="664"/>
    </location>
</feature>
<evidence type="ECO:0000313" key="4">
    <source>
        <dbReference type="JaponicusDB" id="SJAG_00858"/>
    </source>
</evidence>
<evidence type="ECO:0000313" key="3">
    <source>
        <dbReference type="EMBL" id="EEB05834.2"/>
    </source>
</evidence>
<accession>B6JWT3</accession>
<proteinExistence type="predicted"/>
<dbReference type="eggNOG" id="KOG0928">
    <property type="taxonomic scope" value="Eukaryota"/>
</dbReference>
<reference evidence="3 5" key="1">
    <citation type="journal article" date="2011" name="Science">
        <title>Comparative functional genomics of the fission yeasts.</title>
        <authorList>
            <person name="Rhind N."/>
            <person name="Chen Z."/>
            <person name="Yassour M."/>
            <person name="Thompson D.A."/>
            <person name="Haas B.J."/>
            <person name="Habib N."/>
            <person name="Wapinski I."/>
            <person name="Roy S."/>
            <person name="Lin M.F."/>
            <person name="Heiman D.I."/>
            <person name="Young S.K."/>
            <person name="Furuya K."/>
            <person name="Guo Y."/>
            <person name="Pidoux A."/>
            <person name="Chen H.M."/>
            <person name="Robbertse B."/>
            <person name="Goldberg J.M."/>
            <person name="Aoki K."/>
            <person name="Bayne E.H."/>
            <person name="Berlin A.M."/>
            <person name="Desjardins C.A."/>
            <person name="Dobbs E."/>
            <person name="Dukaj L."/>
            <person name="Fan L."/>
            <person name="FitzGerald M.G."/>
            <person name="French C."/>
            <person name="Gujja S."/>
            <person name="Hansen K."/>
            <person name="Keifenheim D."/>
            <person name="Levin J.Z."/>
            <person name="Mosher R.A."/>
            <person name="Mueller C.A."/>
            <person name="Pfiffner J."/>
            <person name="Priest M."/>
            <person name="Russ C."/>
            <person name="Smialowska A."/>
            <person name="Swoboda P."/>
            <person name="Sykes S.M."/>
            <person name="Vaughn M."/>
            <person name="Vengrova S."/>
            <person name="Yoder R."/>
            <person name="Zeng Q."/>
            <person name="Allshire R."/>
            <person name="Baulcombe D."/>
            <person name="Birren B.W."/>
            <person name="Brown W."/>
            <person name="Ekwall K."/>
            <person name="Kellis M."/>
            <person name="Leatherwood J."/>
            <person name="Levin H."/>
            <person name="Margalit H."/>
            <person name="Martienssen R."/>
            <person name="Nieduszynski C.A."/>
            <person name="Spatafora J.W."/>
            <person name="Friedman N."/>
            <person name="Dalgaard J.Z."/>
            <person name="Baumann P."/>
            <person name="Niki H."/>
            <person name="Regev A."/>
            <person name="Nusbaum C."/>
        </authorList>
    </citation>
    <scope>NUCLEOTIDE SEQUENCE [LARGE SCALE GENOMIC DNA]</scope>
    <source>
        <strain evidence="5">yFS275 / FY16936</strain>
    </source>
</reference>
<protein>
    <submittedName>
        <fullName evidence="3">Guanyl-nucleotide exchange factor</fullName>
    </submittedName>
</protein>
<evidence type="ECO:0000256" key="1">
    <source>
        <dbReference type="SAM" id="MobiDB-lite"/>
    </source>
</evidence>
<dbReference type="OMA" id="HISKIWL"/>
<dbReference type="OrthoDB" id="10258608at2759"/>
<gene>
    <name evidence="4" type="primary">gea1</name>
    <name evidence="3" type="ORF">SJAG_00858</name>
</gene>
<dbReference type="EMBL" id="KE651166">
    <property type="protein sequence ID" value="EEB05834.2"/>
    <property type="molecule type" value="Genomic_DNA"/>
</dbReference>
<dbReference type="GeneID" id="7051950"/>
<dbReference type="VEuPathDB" id="FungiDB:SJAG_00858"/>
<dbReference type="JaponicusDB" id="SJAG_00858">
    <property type="gene designation" value="gea1"/>
</dbReference>
<feature type="region of interest" description="Disordered" evidence="1">
    <location>
        <begin position="664"/>
        <end position="683"/>
    </location>
</feature>
<name>B6JWT3_SCHJY</name>
<keyword evidence="5" id="KW-1185">Reference proteome</keyword>
<dbReference type="AlphaFoldDB" id="B6JWT3"/>
<dbReference type="RefSeq" id="XP_002172127.2">
    <property type="nucleotide sequence ID" value="XM_002172091.2"/>
</dbReference>
<dbReference type="HOGENOM" id="CLU_402879_0_0_1"/>
<organism evidence="3 5">
    <name type="scientific">Schizosaccharomyces japonicus (strain yFS275 / FY16936)</name>
    <name type="common">Fission yeast</name>
    <dbReference type="NCBI Taxonomy" id="402676"/>
    <lineage>
        <taxon>Eukaryota</taxon>
        <taxon>Fungi</taxon>
        <taxon>Dikarya</taxon>
        <taxon>Ascomycota</taxon>
        <taxon>Taphrinomycotina</taxon>
        <taxon>Schizosaccharomycetes</taxon>
        <taxon>Schizosaccharomycetales</taxon>
        <taxon>Schizosaccharomycetaceae</taxon>
        <taxon>Schizosaccharomyces</taxon>
    </lineage>
</organism>
<dbReference type="Pfam" id="PF23325">
    <property type="entry name" value="TPR_28"/>
    <property type="match status" value="1"/>
</dbReference>